<evidence type="ECO:0000256" key="1">
    <source>
        <dbReference type="ARBA" id="ARBA00008779"/>
    </source>
</evidence>
<dbReference type="GO" id="GO:0004065">
    <property type="term" value="F:arylsulfatase activity"/>
    <property type="evidence" value="ECO:0007669"/>
    <property type="project" value="TreeGrafter"/>
</dbReference>
<dbReference type="Proteomes" id="UP000316921">
    <property type="component" value="Chromosome"/>
</dbReference>
<dbReference type="InterPro" id="IPR000917">
    <property type="entry name" value="Sulfatase_N"/>
</dbReference>
<dbReference type="InterPro" id="IPR017850">
    <property type="entry name" value="Alkaline_phosphatase_core_sf"/>
</dbReference>
<keyword evidence="4" id="KW-0378">Hydrolase</keyword>
<accession>A0A518BSI6</accession>
<dbReference type="InterPro" id="IPR050738">
    <property type="entry name" value="Sulfatase"/>
</dbReference>
<protein>
    <submittedName>
        <fullName evidence="4">Choline-sulfatase</fullName>
        <ecNumber evidence="4">3.1.6.6</ecNumber>
    </submittedName>
</protein>
<comment type="similarity">
    <text evidence="1">Belongs to the sulfatase family.</text>
</comment>
<feature type="signal peptide" evidence="2">
    <location>
        <begin position="1"/>
        <end position="19"/>
    </location>
</feature>
<evidence type="ECO:0000256" key="2">
    <source>
        <dbReference type="SAM" id="SignalP"/>
    </source>
</evidence>
<dbReference type="RefSeq" id="WP_145070300.1">
    <property type="nucleotide sequence ID" value="NZ_CP036287.1"/>
</dbReference>
<organism evidence="4 5">
    <name type="scientific">Engelhardtia mirabilis</name>
    <dbReference type="NCBI Taxonomy" id="2528011"/>
    <lineage>
        <taxon>Bacteria</taxon>
        <taxon>Pseudomonadati</taxon>
        <taxon>Planctomycetota</taxon>
        <taxon>Planctomycetia</taxon>
        <taxon>Planctomycetia incertae sedis</taxon>
        <taxon>Engelhardtia</taxon>
    </lineage>
</organism>
<evidence type="ECO:0000259" key="3">
    <source>
        <dbReference type="Pfam" id="PF00884"/>
    </source>
</evidence>
<dbReference type="Gene3D" id="3.30.1120.10">
    <property type="match status" value="1"/>
</dbReference>
<evidence type="ECO:0000313" key="4">
    <source>
        <dbReference type="EMBL" id="QDU69936.1"/>
    </source>
</evidence>
<dbReference type="EMBL" id="CP036287">
    <property type="protein sequence ID" value="QDU69936.1"/>
    <property type="molecule type" value="Genomic_DNA"/>
</dbReference>
<feature type="chain" id="PRO_5021905797" evidence="2">
    <location>
        <begin position="20"/>
        <end position="471"/>
    </location>
</feature>
<dbReference type="GO" id="GO:0047753">
    <property type="term" value="F:choline-sulfatase activity"/>
    <property type="evidence" value="ECO:0007669"/>
    <property type="project" value="UniProtKB-EC"/>
</dbReference>
<evidence type="ECO:0000313" key="5">
    <source>
        <dbReference type="Proteomes" id="UP000316921"/>
    </source>
</evidence>
<sequence length="471" mass="51415" precursor="true">MLRTSALLTVILAAPTGVALPAAEPSQDGERAARPAPNILFVLADDLGWGDPSCYGNPDYDTPNIDQLAAQGSLFTNFYAAAPTCSPSRAAFMSGRFPAELAIHGPLHVDQEDDGVEWLDARLPNVANVLASAGYRTAHFGKWHLGAPAEGAPTLEEYGFDRARIAKRWDGERSLWRTDRAGSSRQIVDEALDFIDAEDERPFYAQLWLLDPHAPLSTEIPRLENYAVFGPPSGNPPGAKALYAAHVGELDVQLGRLMNALSKRRLNRNTIVIFASDNGPEVQDIRNASYSAAGSSGPFRGTKRSLYEGGLRVPLIVRWPGRVPAGRIEREAVVSGVDFLPTLARMGRAELTPETELDGEDVSDVFFGASRPRGTPLFYESRVVQQGRYIDRSPSLGLRDGEWMLLLEPDGGRTELFNLVRDPVELRNLAEAEAERLEALRAAALEWFAGLAPRDPAGSLGLDPWPWVVGR</sequence>
<name>A0A518BSI6_9BACT</name>
<dbReference type="PANTHER" id="PTHR42693">
    <property type="entry name" value="ARYLSULFATASE FAMILY MEMBER"/>
    <property type="match status" value="1"/>
</dbReference>
<gene>
    <name evidence="4" type="primary">betC_28</name>
    <name evidence="4" type="ORF">Pla133_50590</name>
</gene>
<dbReference type="KEGG" id="pbap:Pla133_50590"/>
<reference evidence="4 5" key="1">
    <citation type="submission" date="2019-02" db="EMBL/GenBank/DDBJ databases">
        <title>Deep-cultivation of Planctomycetes and their phenomic and genomic characterization uncovers novel biology.</title>
        <authorList>
            <person name="Wiegand S."/>
            <person name="Jogler M."/>
            <person name="Boedeker C."/>
            <person name="Pinto D."/>
            <person name="Vollmers J."/>
            <person name="Rivas-Marin E."/>
            <person name="Kohn T."/>
            <person name="Peeters S.H."/>
            <person name="Heuer A."/>
            <person name="Rast P."/>
            <person name="Oberbeckmann S."/>
            <person name="Bunk B."/>
            <person name="Jeske O."/>
            <person name="Meyerdierks A."/>
            <person name="Storesund J.E."/>
            <person name="Kallscheuer N."/>
            <person name="Luecker S."/>
            <person name="Lage O.M."/>
            <person name="Pohl T."/>
            <person name="Merkel B.J."/>
            <person name="Hornburger P."/>
            <person name="Mueller R.-W."/>
            <person name="Bruemmer F."/>
            <person name="Labrenz M."/>
            <person name="Spormann A.M."/>
            <person name="Op den Camp H."/>
            <person name="Overmann J."/>
            <person name="Amann R."/>
            <person name="Jetten M.S.M."/>
            <person name="Mascher T."/>
            <person name="Medema M.H."/>
            <person name="Devos D.P."/>
            <person name="Kaster A.-K."/>
            <person name="Ovreas L."/>
            <person name="Rohde M."/>
            <person name="Galperin M.Y."/>
            <person name="Jogler C."/>
        </authorList>
    </citation>
    <scope>NUCLEOTIDE SEQUENCE [LARGE SCALE GENOMIC DNA]</scope>
    <source>
        <strain evidence="4 5">Pla133</strain>
    </source>
</reference>
<dbReference type="PANTHER" id="PTHR42693:SF33">
    <property type="entry name" value="ARYLSULFATASE"/>
    <property type="match status" value="1"/>
</dbReference>
<keyword evidence="5" id="KW-1185">Reference proteome</keyword>
<keyword evidence="2" id="KW-0732">Signal</keyword>
<dbReference type="Pfam" id="PF00884">
    <property type="entry name" value="Sulfatase"/>
    <property type="match status" value="1"/>
</dbReference>
<proteinExistence type="inferred from homology"/>
<feature type="domain" description="Sulfatase N-terminal" evidence="3">
    <location>
        <begin position="37"/>
        <end position="344"/>
    </location>
</feature>
<dbReference type="AlphaFoldDB" id="A0A518BSI6"/>
<dbReference type="SUPFAM" id="SSF53649">
    <property type="entry name" value="Alkaline phosphatase-like"/>
    <property type="match status" value="1"/>
</dbReference>
<dbReference type="Gene3D" id="3.40.720.10">
    <property type="entry name" value="Alkaline Phosphatase, subunit A"/>
    <property type="match status" value="1"/>
</dbReference>
<dbReference type="EC" id="3.1.6.6" evidence="4"/>